<dbReference type="PANTHER" id="PTHR11361:SF99">
    <property type="entry name" value="DNA MISMATCH REPAIR PROTEIN"/>
    <property type="match status" value="1"/>
</dbReference>
<keyword evidence="7" id="KW-1185">Reference proteome</keyword>
<dbReference type="SUPFAM" id="SSF52540">
    <property type="entry name" value="P-loop containing nucleoside triphosphate hydrolases"/>
    <property type="match status" value="1"/>
</dbReference>
<dbReference type="GO" id="GO:0030983">
    <property type="term" value="F:mismatched DNA binding"/>
    <property type="evidence" value="ECO:0007669"/>
    <property type="project" value="InterPro"/>
</dbReference>
<dbReference type="Proteomes" id="UP000181790">
    <property type="component" value="Unassembled WGS sequence"/>
</dbReference>
<accession>A0A1S2VGY4</accession>
<feature type="transmembrane region" description="Helical" evidence="4">
    <location>
        <begin position="29"/>
        <end position="46"/>
    </location>
</feature>
<dbReference type="SMART" id="SM00534">
    <property type="entry name" value="MUTSac"/>
    <property type="match status" value="1"/>
</dbReference>
<evidence type="ECO:0000313" key="7">
    <source>
        <dbReference type="Proteomes" id="UP000181790"/>
    </source>
</evidence>
<dbReference type="InterPro" id="IPR027417">
    <property type="entry name" value="P-loop_NTPase"/>
</dbReference>
<name>A0A1S2VGY4_9BACT</name>
<keyword evidence="2" id="KW-0067">ATP-binding</keyword>
<dbReference type="Pfam" id="PF00488">
    <property type="entry name" value="MutS_V"/>
    <property type="match status" value="1"/>
</dbReference>
<dbReference type="EMBL" id="MORL01000009">
    <property type="protein sequence ID" value="OIN57984.1"/>
    <property type="molecule type" value="Genomic_DNA"/>
</dbReference>
<evidence type="ECO:0000256" key="2">
    <source>
        <dbReference type="ARBA" id="ARBA00022840"/>
    </source>
</evidence>
<evidence type="ECO:0000256" key="4">
    <source>
        <dbReference type="SAM" id="Phobius"/>
    </source>
</evidence>
<dbReference type="GO" id="GO:0005829">
    <property type="term" value="C:cytosol"/>
    <property type="evidence" value="ECO:0007669"/>
    <property type="project" value="TreeGrafter"/>
</dbReference>
<evidence type="ECO:0000256" key="1">
    <source>
        <dbReference type="ARBA" id="ARBA00022741"/>
    </source>
</evidence>
<dbReference type="GO" id="GO:0006298">
    <property type="term" value="P:mismatch repair"/>
    <property type="evidence" value="ECO:0007669"/>
    <property type="project" value="InterPro"/>
</dbReference>
<reference evidence="6 7" key="1">
    <citation type="submission" date="2016-10" db="EMBL/GenBank/DDBJ databases">
        <title>Arsenicibacter rosenii gen. nov., sp. nov., an efficient arsenic-methylating bacterium isolated from an arsenic-contaminated paddy soil.</title>
        <authorList>
            <person name="Huang K."/>
        </authorList>
    </citation>
    <scope>NUCLEOTIDE SEQUENCE [LARGE SCALE GENOMIC DNA]</scope>
    <source>
        <strain evidence="6 7">SM-1</strain>
    </source>
</reference>
<evidence type="ECO:0000259" key="5">
    <source>
        <dbReference type="SMART" id="SM00534"/>
    </source>
</evidence>
<dbReference type="InterPro" id="IPR000432">
    <property type="entry name" value="DNA_mismatch_repair_MutS_C"/>
</dbReference>
<dbReference type="InterPro" id="IPR036187">
    <property type="entry name" value="DNA_mismatch_repair_MutS_sf"/>
</dbReference>
<dbReference type="AlphaFoldDB" id="A0A1S2VGY4"/>
<evidence type="ECO:0000313" key="6">
    <source>
        <dbReference type="EMBL" id="OIN57984.1"/>
    </source>
</evidence>
<dbReference type="Gene3D" id="3.40.50.300">
    <property type="entry name" value="P-loop containing nucleotide triphosphate hydrolases"/>
    <property type="match status" value="1"/>
</dbReference>
<keyword evidence="4" id="KW-1133">Transmembrane helix</keyword>
<feature type="domain" description="DNA mismatch repair proteins mutS family" evidence="5">
    <location>
        <begin position="419"/>
        <end position="613"/>
    </location>
</feature>
<dbReference type="OrthoDB" id="9802448at2"/>
<dbReference type="RefSeq" id="WP_071504574.1">
    <property type="nucleotide sequence ID" value="NZ_MORL01000009.1"/>
</dbReference>
<sequence length="616" mass="69656">MDTEKLFQERQKQFTDAEQLAQQQYNQLALWRFVWFLLTVAGIWWLNDTGNTLAAIGTFLAGLIVFGWMLKRHQAIRRRRDLNHHLAFVNQDEAARLHRQYLRPETGDVFLTPTHAYAGDLDIFGKHSLYRLLNRTHTYDGSYRLANWLLTPAPPQLAYVRQQAVEELEPQLDWRQNAEALAYLSEKTGQSPAKMRQWVLEDTTLPLYLLVARFILPLITLGVAVAWLTGYLPGWAVLACLGLHGLLLSQTNELARVVSEQTHEMAEALKTFQDLFQHTESVKGFSPLLSSIRDNLSAGPRPASVAVGKLARLVENFNFRQNPYFYLFFALPTLWDIHHLQGLSRWRNRYRKHLNNWFDALAEMEALNSLAGFAYAHPTYVVPDIIDEKVPHLEAVDTSHPLLSPAKSIANSLELVGSGQTILITGSNMSGKSTFLRTIAINTVLALAGAVVSARRFGCSPMRVFTSMRTQDSLEESTSSFYAELKRLRTLLELTQGSETVSDNPTQKALTSQWPVFYFLDEILKGTNSADRHRGAEALIRQLHKTTASGFVSTHDLELGQMTDASGFVRNCHFQSDVRDGELHFDYTLYDGICRSFNASQLMQAIGIDMKLGSVH</sequence>
<gene>
    <name evidence="6" type="ORF">BLX24_17120</name>
</gene>
<keyword evidence="4" id="KW-0472">Membrane</keyword>
<evidence type="ECO:0000256" key="3">
    <source>
        <dbReference type="ARBA" id="ARBA00023125"/>
    </source>
</evidence>
<feature type="transmembrane region" description="Helical" evidence="4">
    <location>
        <begin position="52"/>
        <end position="70"/>
    </location>
</feature>
<dbReference type="GO" id="GO:0140664">
    <property type="term" value="F:ATP-dependent DNA damage sensor activity"/>
    <property type="evidence" value="ECO:0007669"/>
    <property type="project" value="InterPro"/>
</dbReference>
<dbReference type="InterPro" id="IPR045076">
    <property type="entry name" value="MutS"/>
</dbReference>
<feature type="transmembrane region" description="Helical" evidence="4">
    <location>
        <begin position="205"/>
        <end position="228"/>
    </location>
</feature>
<keyword evidence="3" id="KW-0238">DNA-binding</keyword>
<proteinExistence type="predicted"/>
<dbReference type="SUPFAM" id="SSF48334">
    <property type="entry name" value="DNA repair protein MutS, domain III"/>
    <property type="match status" value="1"/>
</dbReference>
<protein>
    <submittedName>
        <fullName evidence="6">DNA mismatch repair protein MutS</fullName>
    </submittedName>
</protein>
<dbReference type="GO" id="GO:0005524">
    <property type="term" value="F:ATP binding"/>
    <property type="evidence" value="ECO:0007669"/>
    <property type="project" value="UniProtKB-KW"/>
</dbReference>
<keyword evidence="1" id="KW-0547">Nucleotide-binding</keyword>
<dbReference type="PANTHER" id="PTHR11361">
    <property type="entry name" value="DNA MISMATCH REPAIR PROTEIN MUTS FAMILY MEMBER"/>
    <property type="match status" value="1"/>
</dbReference>
<feature type="transmembrane region" description="Helical" evidence="4">
    <location>
        <begin position="435"/>
        <end position="454"/>
    </location>
</feature>
<organism evidence="6 7">
    <name type="scientific">Arsenicibacter rosenii</name>
    <dbReference type="NCBI Taxonomy" id="1750698"/>
    <lineage>
        <taxon>Bacteria</taxon>
        <taxon>Pseudomonadati</taxon>
        <taxon>Bacteroidota</taxon>
        <taxon>Cytophagia</taxon>
        <taxon>Cytophagales</taxon>
        <taxon>Spirosomataceae</taxon>
        <taxon>Arsenicibacter</taxon>
    </lineage>
</organism>
<comment type="caution">
    <text evidence="6">The sequence shown here is derived from an EMBL/GenBank/DDBJ whole genome shotgun (WGS) entry which is preliminary data.</text>
</comment>
<keyword evidence="4" id="KW-0812">Transmembrane</keyword>